<gene>
    <name evidence="2" type="ORF">LSAT_V11C600339260</name>
</gene>
<sequence>MVVQVSKSTSSSYDSNNTKSPPRKIPTPHPTKKDKTLPQSPQKTPPQSSQKIKPPTPPTSPNKPSPVKETDMEPSMSNGNFHDSPKTMKKKTNWRETKIKSYKYPNIKEANLRAANFLYALVCDLGRNDVEIHSVLAEKMKFPPFEIPE</sequence>
<dbReference type="AlphaFoldDB" id="A0A9R1V8D1"/>
<evidence type="ECO:0000313" key="3">
    <source>
        <dbReference type="Proteomes" id="UP000235145"/>
    </source>
</evidence>
<reference evidence="2 3" key="1">
    <citation type="journal article" date="2017" name="Nat. Commun.">
        <title>Genome assembly with in vitro proximity ligation data and whole-genome triplication in lettuce.</title>
        <authorList>
            <person name="Reyes-Chin-Wo S."/>
            <person name="Wang Z."/>
            <person name="Yang X."/>
            <person name="Kozik A."/>
            <person name="Arikit S."/>
            <person name="Song C."/>
            <person name="Xia L."/>
            <person name="Froenicke L."/>
            <person name="Lavelle D.O."/>
            <person name="Truco M.J."/>
            <person name="Xia R."/>
            <person name="Zhu S."/>
            <person name="Xu C."/>
            <person name="Xu H."/>
            <person name="Xu X."/>
            <person name="Cox K."/>
            <person name="Korf I."/>
            <person name="Meyers B.C."/>
            <person name="Michelmore R.W."/>
        </authorList>
    </citation>
    <scope>NUCLEOTIDE SEQUENCE [LARGE SCALE GENOMIC DNA]</scope>
    <source>
        <strain evidence="3">cv. Salinas</strain>
        <tissue evidence="2">Seedlings</tissue>
    </source>
</reference>
<protein>
    <submittedName>
        <fullName evidence="2">Uncharacterized protein</fullName>
    </submittedName>
</protein>
<evidence type="ECO:0000313" key="2">
    <source>
        <dbReference type="EMBL" id="KAJ0200198.1"/>
    </source>
</evidence>
<dbReference type="Proteomes" id="UP000235145">
    <property type="component" value="Unassembled WGS sequence"/>
</dbReference>
<feature type="compositionally biased region" description="Low complexity" evidence="1">
    <location>
        <begin position="37"/>
        <end position="53"/>
    </location>
</feature>
<feature type="region of interest" description="Disordered" evidence="1">
    <location>
        <begin position="1"/>
        <end position="95"/>
    </location>
</feature>
<keyword evidence="3" id="KW-1185">Reference proteome</keyword>
<feature type="compositionally biased region" description="Low complexity" evidence="1">
    <location>
        <begin position="1"/>
        <end position="20"/>
    </location>
</feature>
<evidence type="ECO:0000256" key="1">
    <source>
        <dbReference type="SAM" id="MobiDB-lite"/>
    </source>
</evidence>
<proteinExistence type="predicted"/>
<organism evidence="2 3">
    <name type="scientific">Lactuca sativa</name>
    <name type="common">Garden lettuce</name>
    <dbReference type="NCBI Taxonomy" id="4236"/>
    <lineage>
        <taxon>Eukaryota</taxon>
        <taxon>Viridiplantae</taxon>
        <taxon>Streptophyta</taxon>
        <taxon>Embryophyta</taxon>
        <taxon>Tracheophyta</taxon>
        <taxon>Spermatophyta</taxon>
        <taxon>Magnoliopsida</taxon>
        <taxon>eudicotyledons</taxon>
        <taxon>Gunneridae</taxon>
        <taxon>Pentapetalae</taxon>
        <taxon>asterids</taxon>
        <taxon>campanulids</taxon>
        <taxon>Asterales</taxon>
        <taxon>Asteraceae</taxon>
        <taxon>Cichorioideae</taxon>
        <taxon>Cichorieae</taxon>
        <taxon>Lactucinae</taxon>
        <taxon>Lactuca</taxon>
    </lineage>
</organism>
<comment type="caution">
    <text evidence="2">The sequence shown here is derived from an EMBL/GenBank/DDBJ whole genome shotgun (WGS) entry which is preliminary data.</text>
</comment>
<feature type="compositionally biased region" description="Pro residues" evidence="1">
    <location>
        <begin position="54"/>
        <end position="64"/>
    </location>
</feature>
<name>A0A9R1V8D1_LACSA</name>
<dbReference type="EMBL" id="NBSK02000006">
    <property type="protein sequence ID" value="KAJ0200198.1"/>
    <property type="molecule type" value="Genomic_DNA"/>
</dbReference>
<accession>A0A9R1V8D1</accession>